<feature type="domain" description="Pyrrolo-quinoline quinone repeat" evidence="2">
    <location>
        <begin position="728"/>
        <end position="810"/>
    </location>
</feature>
<dbReference type="Pfam" id="PF13360">
    <property type="entry name" value="PQQ_2"/>
    <property type="match status" value="2"/>
</dbReference>
<dbReference type="Pfam" id="PF00149">
    <property type="entry name" value="Metallophos"/>
    <property type="match status" value="1"/>
</dbReference>
<gene>
    <name evidence="3" type="ORF">IFO69_12165</name>
</gene>
<dbReference type="SMART" id="SM00564">
    <property type="entry name" value="PQQ"/>
    <property type="match status" value="6"/>
</dbReference>
<evidence type="ECO:0000313" key="4">
    <source>
        <dbReference type="Proteomes" id="UP000647133"/>
    </source>
</evidence>
<sequence length="828" mass="93424">MMRNALLTIGLVFTVYGIALGQMSGTVFIDQNSNGLQDQGELVYVGAILSDGYHVVKTDKKGRFKLPGWEKQRFVTIYPSGDFDAIVRYIPIEGGKREYDFPLQLKEKKQEVSFVQISDTETFEYGDWVDNLKKYIKVHQPDFVVHTGDICYESGMKWHSENLTEKELGIPIYYCLGNHDLIKGERGESYFESKFGPAWYAFEAGEVVYVITPMMGGDYPPGFDHEDIGGWLKNLFEVYGDTKAKFFFNHDLLTSEEDFDFKVNEKEIINLNEHGLKAWFFGHLHMNMTKEHGDSGIRSFGTSSMPQGGIDHSPSSFREVKVDAEGNIDSRLRWTYLDREIQIVNPNKGFGLANKEGRLAFSVNVYDTGADVDSVRYSLWGSEGFNWTSSLDESKWSVMKQQSDWNWSVDVKLEKPGKYTLVIDAYLSSGEVIHRKSIFDAKFVDVPKQNNLSWFNMGGNPAHQKQVKDSIKAPYQLSWTANIGSNIYMSSPVLYGEYVMTSSFDDGNAENCFIVCWDANTGEERWRYQTLNGVKNQMVIAQGKLIATDMEGYTYAISISNGERIWKKDIGYNRKYGFVSGIVTDGENVYTGFSESLTALNVNTGEVLWKSDKNLGGYGSTATMTLAENVLIVNRQWGGMDAFDKLTGKHFWTRNDDGLRFRDGVVTYADENLWVAERENPEVSKLHQLSLKTGETLASFETGMQNTGTSSPVLLDDKIIIAGSHPGIAAFERNSGTKLWQFEVDQALFYTPSYFQNQEQSLESSPVLVNDQLIFGAMDGKVYAIDAHRGKLLWKNSLGAPVMTSPAVSPEGFYICDFAGNIYFFKSK</sequence>
<dbReference type="PANTHER" id="PTHR34512:SF30">
    <property type="entry name" value="OUTER MEMBRANE PROTEIN ASSEMBLY FACTOR BAMB"/>
    <property type="match status" value="1"/>
</dbReference>
<dbReference type="SUPFAM" id="SSF56300">
    <property type="entry name" value="Metallo-dependent phosphatases"/>
    <property type="match status" value="1"/>
</dbReference>
<feature type="domain" description="Calcineurin-like phosphoesterase" evidence="1">
    <location>
        <begin position="114"/>
        <end position="286"/>
    </location>
</feature>
<evidence type="ECO:0000259" key="1">
    <source>
        <dbReference type="Pfam" id="PF00149"/>
    </source>
</evidence>
<comment type="caution">
    <text evidence="3">The sequence shown here is derived from an EMBL/GenBank/DDBJ whole genome shotgun (WGS) entry which is preliminary data.</text>
</comment>
<reference evidence="3 4" key="1">
    <citation type="submission" date="2020-09" db="EMBL/GenBank/DDBJ databases">
        <title>Echinicola sp. CAU 1574 isolated from sand of Sido Beach.</title>
        <authorList>
            <person name="Kim W."/>
        </authorList>
    </citation>
    <scope>NUCLEOTIDE SEQUENCE [LARGE SCALE GENOMIC DNA]</scope>
    <source>
        <strain evidence="3 4">CAU 1574</strain>
    </source>
</reference>
<dbReference type="SUPFAM" id="SSF50998">
    <property type="entry name" value="Quinoprotein alcohol dehydrogenase-like"/>
    <property type="match status" value="2"/>
</dbReference>
<dbReference type="InterPro" id="IPR018391">
    <property type="entry name" value="PQQ_b-propeller_rpt"/>
</dbReference>
<name>A0ABR9AME1_9BACT</name>
<dbReference type="InterPro" id="IPR029052">
    <property type="entry name" value="Metallo-depent_PP-like"/>
</dbReference>
<dbReference type="InterPro" id="IPR004843">
    <property type="entry name" value="Calcineurin-like_PHP"/>
</dbReference>
<dbReference type="Gene3D" id="3.60.21.10">
    <property type="match status" value="1"/>
</dbReference>
<protein>
    <submittedName>
        <fullName evidence="3">PQQ-binding-like beta-propeller repeat protein</fullName>
    </submittedName>
</protein>
<evidence type="ECO:0000259" key="2">
    <source>
        <dbReference type="Pfam" id="PF13360"/>
    </source>
</evidence>
<dbReference type="Gene3D" id="2.130.10.10">
    <property type="entry name" value="YVTN repeat-like/Quinoprotein amine dehydrogenase"/>
    <property type="match status" value="2"/>
</dbReference>
<dbReference type="RefSeq" id="WP_192010367.1">
    <property type="nucleotide sequence ID" value="NZ_JACYTQ010000003.1"/>
</dbReference>
<dbReference type="EMBL" id="JACYTQ010000003">
    <property type="protein sequence ID" value="MBD8489501.1"/>
    <property type="molecule type" value="Genomic_DNA"/>
</dbReference>
<accession>A0ABR9AME1</accession>
<feature type="domain" description="Pyrrolo-quinoline quinone repeat" evidence="2">
    <location>
        <begin position="514"/>
        <end position="610"/>
    </location>
</feature>
<dbReference type="InterPro" id="IPR015943">
    <property type="entry name" value="WD40/YVTN_repeat-like_dom_sf"/>
</dbReference>
<dbReference type="PANTHER" id="PTHR34512">
    <property type="entry name" value="CELL SURFACE PROTEIN"/>
    <property type="match status" value="1"/>
</dbReference>
<dbReference type="InterPro" id="IPR002372">
    <property type="entry name" value="PQQ_rpt_dom"/>
</dbReference>
<keyword evidence="4" id="KW-1185">Reference proteome</keyword>
<dbReference type="InterPro" id="IPR011047">
    <property type="entry name" value="Quinoprotein_ADH-like_sf"/>
</dbReference>
<dbReference type="Proteomes" id="UP000647133">
    <property type="component" value="Unassembled WGS sequence"/>
</dbReference>
<dbReference type="CDD" id="cd00838">
    <property type="entry name" value="MPP_superfamily"/>
    <property type="match status" value="1"/>
</dbReference>
<organism evidence="3 4">
    <name type="scientific">Echinicola arenosa</name>
    <dbReference type="NCBI Taxonomy" id="2774144"/>
    <lineage>
        <taxon>Bacteria</taxon>
        <taxon>Pseudomonadati</taxon>
        <taxon>Bacteroidota</taxon>
        <taxon>Cytophagia</taxon>
        <taxon>Cytophagales</taxon>
        <taxon>Cyclobacteriaceae</taxon>
        <taxon>Echinicola</taxon>
    </lineage>
</organism>
<proteinExistence type="predicted"/>
<evidence type="ECO:0000313" key="3">
    <source>
        <dbReference type="EMBL" id="MBD8489501.1"/>
    </source>
</evidence>